<protein>
    <recommendedName>
        <fullName evidence="5">Secreted protein</fullName>
    </recommendedName>
</protein>
<dbReference type="Proteomes" id="UP000635902">
    <property type="component" value="Unassembled WGS sequence"/>
</dbReference>
<dbReference type="RefSeq" id="WP_194556687.1">
    <property type="nucleotide sequence ID" value="NZ_JADKMY010000002.1"/>
</dbReference>
<sequence>MSKDSQYRARLSQQVPVDKKRSRELDWEDTRRPAWVAWLAGLCLLVLFIGILGLSASDRVSAPQNINGDQLGPFDTASNQEYFQQAEQSLRDMQGEQARWALVTPKDEANPVELTEPLRDPELRVSTLLVGPVQWVLPEPAKGLQRKDVLQQATRSMAAGAGLRESDIKAEGVLVYGTPEQLRKIAEQPKIAAVEPAAADAVYGRMGVRPVSADSPGMNAQGQSPQGQKPQGGAK</sequence>
<evidence type="ECO:0000256" key="1">
    <source>
        <dbReference type="SAM" id="MobiDB-lite"/>
    </source>
</evidence>
<evidence type="ECO:0000313" key="4">
    <source>
        <dbReference type="Proteomes" id="UP000635902"/>
    </source>
</evidence>
<organism evidence="3 4">
    <name type="scientific">Corynebacterium suicordis DSM 45110</name>
    <dbReference type="NCBI Taxonomy" id="1121369"/>
    <lineage>
        <taxon>Bacteria</taxon>
        <taxon>Bacillati</taxon>
        <taxon>Actinomycetota</taxon>
        <taxon>Actinomycetes</taxon>
        <taxon>Mycobacteriales</taxon>
        <taxon>Corynebacteriaceae</taxon>
        <taxon>Corynebacterium</taxon>
    </lineage>
</organism>
<evidence type="ECO:0000313" key="3">
    <source>
        <dbReference type="EMBL" id="MBF4553787.1"/>
    </source>
</evidence>
<keyword evidence="2" id="KW-0812">Transmembrane</keyword>
<dbReference type="EMBL" id="JADKMY010000002">
    <property type="protein sequence ID" value="MBF4553787.1"/>
    <property type="molecule type" value="Genomic_DNA"/>
</dbReference>
<name>A0ABR9ZK42_9CORY</name>
<keyword evidence="4" id="KW-1185">Reference proteome</keyword>
<evidence type="ECO:0000256" key="2">
    <source>
        <dbReference type="SAM" id="Phobius"/>
    </source>
</evidence>
<feature type="region of interest" description="Disordered" evidence="1">
    <location>
        <begin position="208"/>
        <end position="235"/>
    </location>
</feature>
<reference evidence="3 4" key="1">
    <citation type="submission" date="2020-10" db="EMBL/GenBank/DDBJ databases">
        <title>Novel species in genus Corynebacterium.</title>
        <authorList>
            <person name="Zhang G."/>
        </authorList>
    </citation>
    <scope>NUCLEOTIDE SEQUENCE [LARGE SCALE GENOMIC DNA]</scope>
    <source>
        <strain evidence="3 4">DSM 45110</strain>
    </source>
</reference>
<feature type="transmembrane region" description="Helical" evidence="2">
    <location>
        <begin position="35"/>
        <end position="54"/>
    </location>
</feature>
<proteinExistence type="predicted"/>
<keyword evidence="2" id="KW-0472">Membrane</keyword>
<keyword evidence="2" id="KW-1133">Transmembrane helix</keyword>
<evidence type="ECO:0008006" key="5">
    <source>
        <dbReference type="Google" id="ProtNLM"/>
    </source>
</evidence>
<gene>
    <name evidence="3" type="ORF">IRY30_06805</name>
</gene>
<comment type="caution">
    <text evidence="3">The sequence shown here is derived from an EMBL/GenBank/DDBJ whole genome shotgun (WGS) entry which is preliminary data.</text>
</comment>
<accession>A0ABR9ZK42</accession>
<feature type="compositionally biased region" description="Low complexity" evidence="1">
    <location>
        <begin position="220"/>
        <end position="235"/>
    </location>
</feature>